<evidence type="ECO:0000313" key="1">
    <source>
        <dbReference type="EMBL" id="MES1920099.1"/>
    </source>
</evidence>
<reference evidence="1 2" key="1">
    <citation type="journal article" date="2024" name="BMC Biol.">
        <title>Comparative genomics of Ascetosporea gives new insight into the evolutionary basis for animal parasitism in Rhizaria.</title>
        <authorList>
            <person name="Hiltunen Thoren M."/>
            <person name="Onut-Brannstrom I."/>
            <person name="Alfjorden A."/>
            <person name="Peckova H."/>
            <person name="Swords F."/>
            <person name="Hooper C."/>
            <person name="Holzer A.S."/>
            <person name="Bass D."/>
            <person name="Burki F."/>
        </authorList>
    </citation>
    <scope>NUCLEOTIDE SEQUENCE [LARGE SCALE GENOMIC DNA]</scope>
    <source>
        <strain evidence="1">20-A016</strain>
    </source>
</reference>
<gene>
    <name evidence="1" type="ORF">MHBO_001816</name>
</gene>
<dbReference type="Proteomes" id="UP001439008">
    <property type="component" value="Unassembled WGS sequence"/>
</dbReference>
<organism evidence="1 2">
    <name type="scientific">Bonamia ostreae</name>
    <dbReference type="NCBI Taxonomy" id="126728"/>
    <lineage>
        <taxon>Eukaryota</taxon>
        <taxon>Sar</taxon>
        <taxon>Rhizaria</taxon>
        <taxon>Endomyxa</taxon>
        <taxon>Ascetosporea</taxon>
        <taxon>Haplosporida</taxon>
        <taxon>Bonamia</taxon>
    </lineage>
</organism>
<proteinExistence type="predicted"/>
<evidence type="ECO:0000313" key="2">
    <source>
        <dbReference type="Proteomes" id="UP001439008"/>
    </source>
</evidence>
<name>A0ABV2AKX1_9EUKA</name>
<keyword evidence="2" id="KW-1185">Reference proteome</keyword>
<dbReference type="EMBL" id="JBDODL010000512">
    <property type="protein sequence ID" value="MES1920099.1"/>
    <property type="molecule type" value="Genomic_DNA"/>
</dbReference>
<sequence length="66" mass="7577">MLISENNLYKNIKNLTENSTGEDVFGHNLKILLRPPTLKTENFSLEIDIFELRDLPKMDLTNNGSL</sequence>
<accession>A0ABV2AKX1</accession>
<comment type="caution">
    <text evidence="1">The sequence shown here is derived from an EMBL/GenBank/DDBJ whole genome shotgun (WGS) entry which is preliminary data.</text>
</comment>
<protein>
    <submittedName>
        <fullName evidence="1">Uncharacterized protein</fullName>
    </submittedName>
</protein>